<sequence>MSTTATLSTELTDLRSSLTRHREFLRVTVRGMSDEQARQTPTASELSLGGLIKHVRTVEEAWMRFAVGGAELMESVQSDWVNGFRMLEHETLAGLLADYEETAAKTERLLEELDLDTAHPLPVAPWFEQGATWTVRRVVLHLIAETSQHAGHADIIRETIDGQKTMG</sequence>
<accession>A0A3N1H335</accession>
<dbReference type="Proteomes" id="UP000268727">
    <property type="component" value="Unassembled WGS sequence"/>
</dbReference>
<protein>
    <submittedName>
        <fullName evidence="1">Uncharacterized protein DUF664</fullName>
    </submittedName>
</protein>
<dbReference type="AlphaFoldDB" id="A0A3N1H335"/>
<dbReference type="InterPro" id="IPR034660">
    <property type="entry name" value="DinB/YfiT-like"/>
</dbReference>
<dbReference type="InterPro" id="IPR007061">
    <property type="entry name" value="MST-like"/>
</dbReference>
<proteinExistence type="predicted"/>
<keyword evidence="2" id="KW-1185">Reference proteome</keyword>
<comment type="caution">
    <text evidence="1">The sequence shown here is derived from an EMBL/GenBank/DDBJ whole genome shotgun (WGS) entry which is preliminary data.</text>
</comment>
<gene>
    <name evidence="1" type="ORF">EDD40_2198</name>
</gene>
<evidence type="ECO:0000313" key="1">
    <source>
        <dbReference type="EMBL" id="ROP36918.1"/>
    </source>
</evidence>
<dbReference type="Pfam" id="PF04978">
    <property type="entry name" value="MST"/>
    <property type="match status" value="1"/>
</dbReference>
<dbReference type="EMBL" id="RJKM01000001">
    <property type="protein sequence ID" value="ROP36918.1"/>
    <property type="molecule type" value="Genomic_DNA"/>
</dbReference>
<dbReference type="Gene3D" id="1.20.120.450">
    <property type="entry name" value="dinb family like domain"/>
    <property type="match status" value="1"/>
</dbReference>
<dbReference type="OrthoDB" id="4548523at2"/>
<dbReference type="SUPFAM" id="SSF109854">
    <property type="entry name" value="DinB/YfiT-like putative metalloenzymes"/>
    <property type="match status" value="1"/>
</dbReference>
<organism evidence="1 2">
    <name type="scientific">Saccharothrix texasensis</name>
    <dbReference type="NCBI Taxonomy" id="103734"/>
    <lineage>
        <taxon>Bacteria</taxon>
        <taxon>Bacillati</taxon>
        <taxon>Actinomycetota</taxon>
        <taxon>Actinomycetes</taxon>
        <taxon>Pseudonocardiales</taxon>
        <taxon>Pseudonocardiaceae</taxon>
        <taxon>Saccharothrix</taxon>
    </lineage>
</organism>
<evidence type="ECO:0000313" key="2">
    <source>
        <dbReference type="Proteomes" id="UP000268727"/>
    </source>
</evidence>
<reference evidence="1 2" key="1">
    <citation type="submission" date="2018-11" db="EMBL/GenBank/DDBJ databases">
        <title>Sequencing the genomes of 1000 actinobacteria strains.</title>
        <authorList>
            <person name="Klenk H.-P."/>
        </authorList>
    </citation>
    <scope>NUCLEOTIDE SEQUENCE [LARGE SCALE GENOMIC DNA]</scope>
    <source>
        <strain evidence="1 2">DSM 44231</strain>
    </source>
</reference>
<name>A0A3N1H335_9PSEU</name>
<dbReference type="RefSeq" id="WP_123742808.1">
    <property type="nucleotide sequence ID" value="NZ_RJKM01000001.1"/>
</dbReference>